<sequence length="398" mass="44654">MDNDGSNVQRLTTHPDADGSPVWSPDGTHIAFDRIKHASKTNRRIEKSEIFLMNSDGSAQQNITPPEFVIAWHPAWSPDGQRIAFSGGQDDKNPSNNIFTIHLGSKKLAQLTRNKTLGIDAYSPTWSPDGGYIAYVQTAPKKWRTIYTMKSNGTKRQALIPEDGVFRYSPQWSPDGQQLLFGEGEDGPDRIILQNWNTKGHRILKTPRSWVATSLCWRGRNHVLISAYEPEKPGSEYDIYQYNLTTDKIINLTNSPGHDFAPDWREGKRRRQMATTIRLTGGIVILEPSGKIIGAAVSELREKLTSQLDASNAACILINFEHVNKMDSSGLGMLVNAHVVAMQKKSRIGIINVEKKIRNLIVLNRLVSLFERFDTEEAAVSAFNREQRAFPMKLNGSE</sequence>
<proteinExistence type="inferred from homology"/>
<comment type="similarity">
    <text evidence="1">Belongs to the TolB family.</text>
</comment>
<accession>A0AA35X111</accession>
<feature type="compositionally biased region" description="Polar residues" evidence="2">
    <location>
        <begin position="1"/>
        <end position="12"/>
    </location>
</feature>
<dbReference type="EMBL" id="CASHTH010003088">
    <property type="protein sequence ID" value="CAI8040194.1"/>
    <property type="molecule type" value="Genomic_DNA"/>
</dbReference>
<protein>
    <submittedName>
        <fullName evidence="4">Tol-Pal system protein TolB</fullName>
    </submittedName>
</protein>
<dbReference type="InterPro" id="IPR011659">
    <property type="entry name" value="WD40"/>
</dbReference>
<dbReference type="SUPFAM" id="SSF69304">
    <property type="entry name" value="Tricorn protease N-terminal domain"/>
    <property type="match status" value="1"/>
</dbReference>
<dbReference type="Proteomes" id="UP001174909">
    <property type="component" value="Unassembled WGS sequence"/>
</dbReference>
<comment type="caution">
    <text evidence="4">The sequence shown here is derived from an EMBL/GenBank/DDBJ whole genome shotgun (WGS) entry which is preliminary data.</text>
</comment>
<evidence type="ECO:0000256" key="1">
    <source>
        <dbReference type="ARBA" id="ARBA00009820"/>
    </source>
</evidence>
<keyword evidence="5" id="KW-1185">Reference proteome</keyword>
<reference evidence="4" key="1">
    <citation type="submission" date="2023-03" db="EMBL/GenBank/DDBJ databases">
        <authorList>
            <person name="Steffen K."/>
            <person name="Cardenas P."/>
        </authorList>
    </citation>
    <scope>NUCLEOTIDE SEQUENCE</scope>
</reference>
<dbReference type="InterPro" id="IPR011042">
    <property type="entry name" value="6-blade_b-propeller_TolB-like"/>
</dbReference>
<name>A0AA35X111_GEOBA</name>
<dbReference type="AlphaFoldDB" id="A0AA35X111"/>
<evidence type="ECO:0000259" key="3">
    <source>
        <dbReference type="PROSITE" id="PS50801"/>
    </source>
</evidence>
<feature type="region of interest" description="Disordered" evidence="2">
    <location>
        <begin position="1"/>
        <end position="25"/>
    </location>
</feature>
<dbReference type="Pfam" id="PF01740">
    <property type="entry name" value="STAS"/>
    <property type="match status" value="1"/>
</dbReference>
<dbReference type="Gene3D" id="3.30.750.24">
    <property type="entry name" value="STAS domain"/>
    <property type="match status" value="1"/>
</dbReference>
<dbReference type="PANTHER" id="PTHR36842:SF1">
    <property type="entry name" value="PROTEIN TOLB"/>
    <property type="match status" value="1"/>
</dbReference>
<dbReference type="Pfam" id="PF07676">
    <property type="entry name" value="PD40"/>
    <property type="match status" value="3"/>
</dbReference>
<dbReference type="Gene3D" id="2.120.10.30">
    <property type="entry name" value="TolB, C-terminal domain"/>
    <property type="match status" value="1"/>
</dbReference>
<evidence type="ECO:0000313" key="4">
    <source>
        <dbReference type="EMBL" id="CAI8040194.1"/>
    </source>
</evidence>
<gene>
    <name evidence="4" type="ORF">GBAR_LOCUS22396</name>
</gene>
<feature type="domain" description="STAS" evidence="3">
    <location>
        <begin position="273"/>
        <end position="383"/>
    </location>
</feature>
<evidence type="ECO:0000256" key="2">
    <source>
        <dbReference type="SAM" id="MobiDB-lite"/>
    </source>
</evidence>
<dbReference type="PANTHER" id="PTHR36842">
    <property type="entry name" value="PROTEIN TOLB HOMOLOG"/>
    <property type="match status" value="1"/>
</dbReference>
<dbReference type="CDD" id="cd07043">
    <property type="entry name" value="STAS_anti-anti-sigma_factors"/>
    <property type="match status" value="1"/>
</dbReference>
<dbReference type="SUPFAM" id="SSF52091">
    <property type="entry name" value="SpoIIaa-like"/>
    <property type="match status" value="1"/>
</dbReference>
<evidence type="ECO:0000313" key="5">
    <source>
        <dbReference type="Proteomes" id="UP001174909"/>
    </source>
</evidence>
<organism evidence="4 5">
    <name type="scientific">Geodia barretti</name>
    <name type="common">Barrett's horny sponge</name>
    <dbReference type="NCBI Taxonomy" id="519541"/>
    <lineage>
        <taxon>Eukaryota</taxon>
        <taxon>Metazoa</taxon>
        <taxon>Porifera</taxon>
        <taxon>Demospongiae</taxon>
        <taxon>Heteroscleromorpha</taxon>
        <taxon>Tetractinellida</taxon>
        <taxon>Astrophorina</taxon>
        <taxon>Geodiidae</taxon>
        <taxon>Geodia</taxon>
    </lineage>
</organism>
<dbReference type="InterPro" id="IPR002645">
    <property type="entry name" value="STAS_dom"/>
</dbReference>
<dbReference type="InterPro" id="IPR036513">
    <property type="entry name" value="STAS_dom_sf"/>
</dbReference>
<dbReference type="PROSITE" id="PS50801">
    <property type="entry name" value="STAS"/>
    <property type="match status" value="1"/>
</dbReference>